<evidence type="ECO:0000313" key="2">
    <source>
        <dbReference type="Proteomes" id="UP000269352"/>
    </source>
</evidence>
<name>A0A388TA78_TERA1</name>
<sequence length="246" mass="28124">MFNFVKTWLKKNIDDYLLTLTKPEGVVIPAGFNAAENIRNASKQWVIVPFGSGMVCVQLRVLSAGEMPQVSVIETASRNALKSREDMIRLLNLQEEICRSVMLCPTFEQAEKEILGGDGVAQSQRAKLKELQEKVKDMPENTKKTKLFNQLNKLELATGYFLPSNFMCAVVNWALCLDVTDVKRLTPERLIEAYRLSQMYHNRASDNIQGIFCDYQRREIDILAAYLSAEDDKKHKPNNRGKKYVR</sequence>
<dbReference type="AlphaFoldDB" id="A0A388TA78"/>
<proteinExistence type="predicted"/>
<dbReference type="EMBL" id="BGZN01000006">
    <property type="protein sequence ID" value="GBR73164.1"/>
    <property type="molecule type" value="Genomic_DNA"/>
</dbReference>
<reference evidence="1 2" key="1">
    <citation type="journal article" date="2019" name="ISME J.">
        <title>Genome analyses of uncultured TG2/ZB3 bacteria in 'Margulisbacteria' specifically attached to ectosymbiotic spirochetes of protists in the termite gut.</title>
        <authorList>
            <person name="Utami Y.D."/>
            <person name="Kuwahara H."/>
            <person name="Igai K."/>
            <person name="Murakami T."/>
            <person name="Sugaya K."/>
            <person name="Morikawa T."/>
            <person name="Nagura Y."/>
            <person name="Yuki M."/>
            <person name="Deevong P."/>
            <person name="Inoue T."/>
            <person name="Kihara K."/>
            <person name="Lo N."/>
            <person name="Yamada A."/>
            <person name="Ohkuma M."/>
            <person name="Hongoh Y."/>
        </authorList>
    </citation>
    <scope>NUCLEOTIDE SEQUENCE [LARGE SCALE GENOMIC DNA]</scope>
    <source>
        <strain evidence="1">NkOx7-01</strain>
    </source>
</reference>
<accession>A0A388TA78</accession>
<comment type="caution">
    <text evidence="1">The sequence shown here is derived from an EMBL/GenBank/DDBJ whole genome shotgun (WGS) entry which is preliminary data.</text>
</comment>
<keyword evidence="2" id="KW-1185">Reference proteome</keyword>
<dbReference type="Proteomes" id="UP000269352">
    <property type="component" value="Unassembled WGS sequence"/>
</dbReference>
<organism evidence="1 2">
    <name type="scientific">Termititenax aidoneus</name>
    <dbReference type="NCBI Taxonomy" id="2218524"/>
    <lineage>
        <taxon>Bacteria</taxon>
        <taxon>Bacillati</taxon>
        <taxon>Candidatus Margulisiibacteriota</taxon>
        <taxon>Candidatus Termititenacia</taxon>
        <taxon>Candidatus Termititenacales</taxon>
        <taxon>Candidatus Termititenacaceae</taxon>
        <taxon>Candidatus Termititenax</taxon>
    </lineage>
</organism>
<gene>
    <name evidence="1" type="ORF">NO1_0594</name>
</gene>
<protein>
    <submittedName>
        <fullName evidence="1">Uncharacterized protein</fullName>
    </submittedName>
</protein>
<evidence type="ECO:0000313" key="1">
    <source>
        <dbReference type="EMBL" id="GBR73164.1"/>
    </source>
</evidence>